<dbReference type="AlphaFoldDB" id="A0A0A9GR56"/>
<organism evidence="1">
    <name type="scientific">Arundo donax</name>
    <name type="common">Giant reed</name>
    <name type="synonym">Donax arundinaceus</name>
    <dbReference type="NCBI Taxonomy" id="35708"/>
    <lineage>
        <taxon>Eukaryota</taxon>
        <taxon>Viridiplantae</taxon>
        <taxon>Streptophyta</taxon>
        <taxon>Embryophyta</taxon>
        <taxon>Tracheophyta</taxon>
        <taxon>Spermatophyta</taxon>
        <taxon>Magnoliopsida</taxon>
        <taxon>Liliopsida</taxon>
        <taxon>Poales</taxon>
        <taxon>Poaceae</taxon>
        <taxon>PACMAD clade</taxon>
        <taxon>Arundinoideae</taxon>
        <taxon>Arundineae</taxon>
        <taxon>Arundo</taxon>
    </lineage>
</organism>
<reference evidence="1" key="2">
    <citation type="journal article" date="2015" name="Data Brief">
        <title>Shoot transcriptome of the giant reed, Arundo donax.</title>
        <authorList>
            <person name="Barrero R.A."/>
            <person name="Guerrero F.D."/>
            <person name="Moolhuijzen P."/>
            <person name="Goolsby J.A."/>
            <person name="Tidwell J."/>
            <person name="Bellgard S.E."/>
            <person name="Bellgard M.I."/>
        </authorList>
    </citation>
    <scope>NUCLEOTIDE SEQUENCE</scope>
    <source>
        <tissue evidence="1">Shoot tissue taken approximately 20 cm above the soil surface</tissue>
    </source>
</reference>
<sequence length="22" mass="2540">MLTEAIFKGSPMIKLRRYGTVK</sequence>
<protein>
    <submittedName>
        <fullName evidence="1">Uncharacterized protein</fullName>
    </submittedName>
</protein>
<evidence type="ECO:0000313" key="1">
    <source>
        <dbReference type="EMBL" id="JAE23143.1"/>
    </source>
</evidence>
<accession>A0A0A9GR56</accession>
<proteinExistence type="predicted"/>
<reference evidence="1" key="1">
    <citation type="submission" date="2014-09" db="EMBL/GenBank/DDBJ databases">
        <authorList>
            <person name="Magalhaes I.L.F."/>
            <person name="Oliveira U."/>
            <person name="Santos F.R."/>
            <person name="Vidigal T.H.D.A."/>
            <person name="Brescovit A.D."/>
            <person name="Santos A.J."/>
        </authorList>
    </citation>
    <scope>NUCLEOTIDE SEQUENCE</scope>
    <source>
        <tissue evidence="1">Shoot tissue taken approximately 20 cm above the soil surface</tissue>
    </source>
</reference>
<name>A0A0A9GR56_ARUDO</name>
<dbReference type="EMBL" id="GBRH01174753">
    <property type="protein sequence ID" value="JAE23143.1"/>
    <property type="molecule type" value="Transcribed_RNA"/>
</dbReference>